<evidence type="ECO:0000313" key="1">
    <source>
        <dbReference type="EMBL" id="APD20861.1"/>
    </source>
</evidence>
<dbReference type="EMBL" id="KY000083">
    <property type="protein sequence ID" value="APD20861.1"/>
    <property type="molecule type" value="Genomic_DNA"/>
</dbReference>
<sequence length="62" mass="6913">MGVCESVHWLVHGESPGLWFVLLEGHSTRMAQAVNPTDRTFSKFLSKLRRPSHPLGLGTIAR</sequence>
<reference evidence="1 2" key="1">
    <citation type="submission" date="2016-10" db="EMBL/GenBank/DDBJ databases">
        <title>Antibacterial composition for prophylaxis and treatment of hospital infections (variants), strains of bacteriophages, used for obtaining thereof.</title>
        <authorList>
            <person name="Aleshkin A.V."/>
            <person name="Volozhantsev N.V."/>
            <person name="Verevkin V.V."/>
            <person name="Krasilnikova V.M."/>
            <person name="Myakinina V.P."/>
            <person name="Popova A.V."/>
            <person name="Svetoch E.A."/>
        </authorList>
    </citation>
    <scope>NUCLEOTIDE SEQUENCE [LARGE SCALE GENOMIC DNA]</scope>
    <source>
        <strain evidence="1 2">PA10</strain>
    </source>
</reference>
<accession>A0A1J0MI63</accession>
<organism evidence="1 2">
    <name type="scientific">Pseudomonas phage PA10</name>
    <dbReference type="NCBI Taxonomy" id="1913575"/>
    <lineage>
        <taxon>Viruses</taxon>
        <taxon>Duplodnaviria</taxon>
        <taxon>Heunggongvirae</taxon>
        <taxon>Uroviricota</taxon>
        <taxon>Caudoviricetes</taxon>
        <taxon>Vandenendeviridae</taxon>
        <taxon>Skurskavirinae</taxon>
        <taxon>Pakpunavirus</taxon>
        <taxon>Pakpunavirus PA10</taxon>
    </lineage>
</organism>
<dbReference type="RefSeq" id="YP_009597987.1">
    <property type="nucleotide sequence ID" value="NC_041903.1"/>
</dbReference>
<protein>
    <submittedName>
        <fullName evidence="1">Uncharacterized protein</fullName>
    </submittedName>
</protein>
<proteinExistence type="predicted"/>
<name>A0A1J0MI63_9CAUD</name>
<dbReference type="Proteomes" id="UP000221507">
    <property type="component" value="Segment"/>
</dbReference>
<keyword evidence="2" id="KW-1185">Reference proteome</keyword>
<dbReference type="GeneID" id="40073668"/>
<evidence type="ECO:0000313" key="2">
    <source>
        <dbReference type="Proteomes" id="UP000221507"/>
    </source>
</evidence>
<dbReference type="KEGG" id="vg:40073668"/>